<dbReference type="Proteomes" id="UP001168098">
    <property type="component" value="Unassembled WGS sequence"/>
</dbReference>
<feature type="chain" id="PRO_5041398002" evidence="2">
    <location>
        <begin position="30"/>
        <end position="75"/>
    </location>
</feature>
<sequence length="75" mass="7935">MNALKKVMKWISIPLYLWLILITLAPVAGSRVQSSSKEAVVMARGPVPPSASSPCTHIGVGKGGGNRRCPPSTHQ</sequence>
<keyword evidence="2" id="KW-0732">Signal</keyword>
<name>A0AA39D4H9_VITRO</name>
<gene>
    <name evidence="3" type="ORF">PVL29_025405</name>
</gene>
<reference evidence="3 4" key="1">
    <citation type="journal article" date="2023" name="BMC Biotechnol.">
        <title>Vitis rotundifolia cv Carlos genome sequencing.</title>
        <authorList>
            <person name="Huff M."/>
            <person name="Hulse-Kemp A."/>
            <person name="Scheffler B."/>
            <person name="Youngblood R."/>
            <person name="Simpson S."/>
            <person name="Babiker E."/>
            <person name="Staton M."/>
        </authorList>
    </citation>
    <scope>NUCLEOTIDE SEQUENCE [LARGE SCALE GENOMIC DNA]</scope>
    <source>
        <tissue evidence="3">Leaf</tissue>
    </source>
</reference>
<protein>
    <submittedName>
        <fullName evidence="3">Uncharacterized protein</fullName>
    </submittedName>
</protein>
<keyword evidence="4" id="KW-1185">Reference proteome</keyword>
<dbReference type="EMBL" id="JARBHA010000019">
    <property type="protein sequence ID" value="KAJ9671678.1"/>
    <property type="molecule type" value="Genomic_DNA"/>
</dbReference>
<accession>A0AA39D4H9</accession>
<feature type="region of interest" description="Disordered" evidence="1">
    <location>
        <begin position="44"/>
        <end position="75"/>
    </location>
</feature>
<comment type="caution">
    <text evidence="3">The sequence shown here is derived from an EMBL/GenBank/DDBJ whole genome shotgun (WGS) entry which is preliminary data.</text>
</comment>
<evidence type="ECO:0000256" key="2">
    <source>
        <dbReference type="SAM" id="SignalP"/>
    </source>
</evidence>
<evidence type="ECO:0000313" key="4">
    <source>
        <dbReference type="Proteomes" id="UP001168098"/>
    </source>
</evidence>
<evidence type="ECO:0000313" key="3">
    <source>
        <dbReference type="EMBL" id="KAJ9671678.1"/>
    </source>
</evidence>
<dbReference type="AlphaFoldDB" id="A0AA39D4H9"/>
<evidence type="ECO:0000256" key="1">
    <source>
        <dbReference type="SAM" id="MobiDB-lite"/>
    </source>
</evidence>
<organism evidence="3 4">
    <name type="scientific">Vitis rotundifolia</name>
    <name type="common">Muscadine grape</name>
    <dbReference type="NCBI Taxonomy" id="103349"/>
    <lineage>
        <taxon>Eukaryota</taxon>
        <taxon>Viridiplantae</taxon>
        <taxon>Streptophyta</taxon>
        <taxon>Embryophyta</taxon>
        <taxon>Tracheophyta</taxon>
        <taxon>Spermatophyta</taxon>
        <taxon>Magnoliopsida</taxon>
        <taxon>eudicotyledons</taxon>
        <taxon>Gunneridae</taxon>
        <taxon>Pentapetalae</taxon>
        <taxon>rosids</taxon>
        <taxon>Vitales</taxon>
        <taxon>Vitaceae</taxon>
        <taxon>Viteae</taxon>
        <taxon>Vitis</taxon>
    </lineage>
</organism>
<feature type="signal peptide" evidence="2">
    <location>
        <begin position="1"/>
        <end position="29"/>
    </location>
</feature>
<proteinExistence type="predicted"/>